<feature type="transmembrane region" description="Helical" evidence="1">
    <location>
        <begin position="90"/>
        <end position="108"/>
    </location>
</feature>
<gene>
    <name evidence="2" type="ORF">AMORRO_LOCUS7554</name>
</gene>
<keyword evidence="3" id="KW-1185">Reference proteome</keyword>
<dbReference type="EMBL" id="CAJVPV010005779">
    <property type="protein sequence ID" value="CAG8595739.1"/>
    <property type="molecule type" value="Genomic_DNA"/>
</dbReference>
<comment type="caution">
    <text evidence="2">The sequence shown here is derived from an EMBL/GenBank/DDBJ whole genome shotgun (WGS) entry which is preliminary data.</text>
</comment>
<name>A0A9N9GE05_9GLOM</name>
<feature type="transmembrane region" description="Helical" evidence="1">
    <location>
        <begin position="266"/>
        <end position="291"/>
    </location>
</feature>
<dbReference type="AlphaFoldDB" id="A0A9N9GE05"/>
<proteinExistence type="predicted"/>
<dbReference type="OrthoDB" id="2381009at2759"/>
<feature type="transmembrane region" description="Helical" evidence="1">
    <location>
        <begin position="150"/>
        <end position="173"/>
    </location>
</feature>
<organism evidence="2 3">
    <name type="scientific">Acaulospora morrowiae</name>
    <dbReference type="NCBI Taxonomy" id="94023"/>
    <lineage>
        <taxon>Eukaryota</taxon>
        <taxon>Fungi</taxon>
        <taxon>Fungi incertae sedis</taxon>
        <taxon>Mucoromycota</taxon>
        <taxon>Glomeromycotina</taxon>
        <taxon>Glomeromycetes</taxon>
        <taxon>Diversisporales</taxon>
        <taxon>Acaulosporaceae</taxon>
        <taxon>Acaulospora</taxon>
    </lineage>
</organism>
<keyword evidence="1" id="KW-0472">Membrane</keyword>
<keyword evidence="1" id="KW-1133">Transmembrane helix</keyword>
<evidence type="ECO:0000256" key="1">
    <source>
        <dbReference type="SAM" id="Phobius"/>
    </source>
</evidence>
<sequence length="331" mass="38314">MSVKSFTKDLSCGIDARSLNNNIEEKSSIFADSKYTQFQKRYSTKSCVHSSQLNLFQHIKFLPAIFLLYFGSVNALEEGIGASNLISESIFDFLIIVIIPVILTTEVNRKLDESKAFIKLLLYVHIIISLGIGGLRILFLVKIYKATDDFFFMIYLIIELGIPLVFLIVFILVRDAFYPVILNGVSIFTKNLVFLFLAVEKGYVDSDTYLFVLLPVILAFIIGMITFMYKRKEDENTHISDKRMSPHKLFRADYGKYRRPMWTIEFCCDLIFCLIAAPSVIWIKMFLALLFTCYTVNDFYLRLKERVEQRQKVDAEKAKTSELEETRKVDD</sequence>
<dbReference type="Proteomes" id="UP000789342">
    <property type="component" value="Unassembled WGS sequence"/>
</dbReference>
<protein>
    <submittedName>
        <fullName evidence="2">2767_t:CDS:1</fullName>
    </submittedName>
</protein>
<feature type="transmembrane region" description="Helical" evidence="1">
    <location>
        <begin position="209"/>
        <end position="229"/>
    </location>
</feature>
<evidence type="ECO:0000313" key="3">
    <source>
        <dbReference type="Proteomes" id="UP000789342"/>
    </source>
</evidence>
<keyword evidence="1" id="KW-0812">Transmembrane</keyword>
<reference evidence="2" key="1">
    <citation type="submission" date="2021-06" db="EMBL/GenBank/DDBJ databases">
        <authorList>
            <person name="Kallberg Y."/>
            <person name="Tangrot J."/>
            <person name="Rosling A."/>
        </authorList>
    </citation>
    <scope>NUCLEOTIDE SEQUENCE</scope>
    <source>
        <strain evidence="2">CL551</strain>
    </source>
</reference>
<feature type="transmembrane region" description="Helical" evidence="1">
    <location>
        <begin position="53"/>
        <end position="70"/>
    </location>
</feature>
<feature type="transmembrane region" description="Helical" evidence="1">
    <location>
        <begin position="180"/>
        <end position="197"/>
    </location>
</feature>
<accession>A0A9N9GE05</accession>
<evidence type="ECO:0000313" key="2">
    <source>
        <dbReference type="EMBL" id="CAG8595739.1"/>
    </source>
</evidence>
<feature type="transmembrane region" description="Helical" evidence="1">
    <location>
        <begin position="120"/>
        <end position="144"/>
    </location>
</feature>